<feature type="active site" description="Nucleophile" evidence="3">
    <location>
        <position position="168"/>
    </location>
</feature>
<dbReference type="Gene3D" id="3.40.50.10540">
    <property type="entry name" value="Crotonobetainyl-coa:carnitine coa-transferase, domain 1"/>
    <property type="match status" value="1"/>
</dbReference>
<feature type="binding site" evidence="3">
    <location>
        <begin position="136"/>
        <end position="139"/>
    </location>
    <ligand>
        <name>CoA</name>
        <dbReference type="ChEBI" id="CHEBI:57287"/>
    </ligand>
</feature>
<gene>
    <name evidence="4" type="primary">frc_2</name>
    <name evidence="3" type="synonym">frc</name>
    <name evidence="4" type="ORF">MET9862_03947</name>
</gene>
<dbReference type="PANTHER" id="PTHR48207">
    <property type="entry name" value="SUCCINATE--HYDROXYMETHYLGLUTARATE COA-TRANSFERASE"/>
    <property type="match status" value="1"/>
</dbReference>
<comment type="pathway">
    <text evidence="3">Metabolic intermediate degradation; oxalate degradation; CO(2) and formate from oxalate: step 1/2.</text>
</comment>
<dbReference type="OrthoDB" id="9806585at2"/>
<dbReference type="AlphaFoldDB" id="A0A509EH02"/>
<comment type="similarity">
    <text evidence="3">Belongs to the CoA-transferase III family. Frc subfamily.</text>
</comment>
<name>A0A509EH02_9HYPH</name>
<feature type="binding site" evidence="3">
    <location>
        <begin position="96"/>
        <end position="98"/>
    </location>
    <ligand>
        <name>CoA</name>
        <dbReference type="ChEBI" id="CHEBI:57287"/>
    </ligand>
</feature>
<dbReference type="GO" id="GO:0033611">
    <property type="term" value="P:oxalate catabolic process"/>
    <property type="evidence" value="ECO:0007669"/>
    <property type="project" value="UniProtKB-UniRule"/>
</dbReference>
<dbReference type="PANTHER" id="PTHR48207:SF3">
    <property type="entry name" value="SUCCINATE--HYDROXYMETHYLGLUTARATE COA-TRANSFERASE"/>
    <property type="match status" value="1"/>
</dbReference>
<dbReference type="NCBIfam" id="TIGR03253">
    <property type="entry name" value="oxalate_frc"/>
    <property type="match status" value="1"/>
</dbReference>
<comment type="function">
    <text evidence="2 3">Involved in the catabolism of oxalate and in the adapatation to low pH via the induction of the oxalate-dependent acid tolerance response (ATR). Catalyzes the transfer of the CoA moiety from formyl-CoA to oxalate.</text>
</comment>
<feature type="binding site" evidence="3">
    <location>
        <position position="38"/>
    </location>
    <ligand>
        <name>CoA</name>
        <dbReference type="ChEBI" id="CHEBI:57287"/>
    </ligand>
</feature>
<keyword evidence="5" id="KW-1185">Reference proteome</keyword>
<dbReference type="Gene3D" id="3.30.1540.10">
    <property type="entry name" value="formyl-coa transferase, domain 3"/>
    <property type="match status" value="1"/>
</dbReference>
<evidence type="ECO:0000256" key="2">
    <source>
        <dbReference type="ARBA" id="ARBA00025298"/>
    </source>
</evidence>
<dbReference type="InterPro" id="IPR003673">
    <property type="entry name" value="CoA-Trfase_fam_III"/>
</dbReference>
<proteinExistence type="inferred from homology"/>
<comment type="caution">
    <text evidence="3">Lacks conserved residue(s) required for the propagation of feature annotation.</text>
</comment>
<comment type="catalytic activity">
    <reaction evidence="3">
        <text>formyl-CoA + oxalate = oxalyl-CoA + formate</text>
        <dbReference type="Rhea" id="RHEA:16545"/>
        <dbReference type="ChEBI" id="CHEBI:15740"/>
        <dbReference type="ChEBI" id="CHEBI:30623"/>
        <dbReference type="ChEBI" id="CHEBI:57376"/>
        <dbReference type="ChEBI" id="CHEBI:57388"/>
        <dbReference type="EC" id="2.8.3.16"/>
    </reaction>
</comment>
<dbReference type="EMBL" id="CABFPH010000067">
    <property type="protein sequence ID" value="VUD73332.1"/>
    <property type="molecule type" value="Genomic_DNA"/>
</dbReference>
<dbReference type="Proteomes" id="UP000410984">
    <property type="component" value="Unassembled WGS sequence"/>
</dbReference>
<evidence type="ECO:0000256" key="3">
    <source>
        <dbReference type="HAMAP-Rule" id="MF_00742"/>
    </source>
</evidence>
<dbReference type="NCBIfam" id="NF003809">
    <property type="entry name" value="PRK05398.1"/>
    <property type="match status" value="1"/>
</dbReference>
<dbReference type="InterPro" id="IPR023606">
    <property type="entry name" value="CoA-Trfase_III_dom_1_sf"/>
</dbReference>
<dbReference type="EC" id="2.8.3.16" evidence="3"/>
<feature type="binding site" evidence="3">
    <location>
        <position position="104"/>
    </location>
    <ligand>
        <name>CoA</name>
        <dbReference type="ChEBI" id="CHEBI:57287"/>
    </ligand>
</feature>
<evidence type="ECO:0000256" key="1">
    <source>
        <dbReference type="ARBA" id="ARBA00022679"/>
    </source>
</evidence>
<dbReference type="InterPro" id="IPR017659">
    <property type="entry name" value="Formyl_CoA_transfer"/>
</dbReference>
<feature type="binding site" evidence="3">
    <location>
        <begin position="17"/>
        <end position="18"/>
    </location>
    <ligand>
        <name>CoA</name>
        <dbReference type="ChEBI" id="CHEBI:57287"/>
    </ligand>
</feature>
<keyword evidence="1 3" id="KW-0808">Transferase</keyword>
<dbReference type="SUPFAM" id="SSF89796">
    <property type="entry name" value="CoA-transferase family III (CaiB/BaiF)"/>
    <property type="match status" value="1"/>
</dbReference>
<sequence length="425" mass="46226">MSKALEGIKVLDFTHVQSGPTCTQLLAWFGADVIKVERPGVGDATRGQLQDIPDVDSLYFTMLNHNKRSITLDSKNPKGKEVLWRLIKECDVLVENFAPGALARMGLTWEKIHETNPRMILASVKGFGPGRYEDCKVYENVAQCAGGSASTTGFRDGIPMVTGAQIGDSGTGLHLALGIVTALFHRTHSGLGQKVDCAMQDGVLNLCRVKLRDQQRLAHGPLKEYSQFGEGVPFGDATPRAGNDSGGGQPGRILKCKGWEHDPNAYIYFITQGPVWEPICDIIGEPGWKTDPAYATPKARLPHLNEIFTRIEAWTMKHDKFEAMDILNKYDIPCGPILSMKEIAEDPALRATGTVVEVDHPTRGKHLTVGNPIKLSASPTEVARAPLLGEHTEEILRDVLGYNESEIGEIANSGAIGAVQKIAAE</sequence>
<organism evidence="4 5">
    <name type="scientific">Methylobacterium symbioticum</name>
    <dbReference type="NCBI Taxonomy" id="2584084"/>
    <lineage>
        <taxon>Bacteria</taxon>
        <taxon>Pseudomonadati</taxon>
        <taxon>Pseudomonadota</taxon>
        <taxon>Alphaproteobacteria</taxon>
        <taxon>Hyphomicrobiales</taxon>
        <taxon>Methylobacteriaceae</taxon>
        <taxon>Methylobacterium</taxon>
    </lineage>
</organism>
<dbReference type="Pfam" id="PF02515">
    <property type="entry name" value="CoA_transf_3"/>
    <property type="match status" value="1"/>
</dbReference>
<evidence type="ECO:0000313" key="4">
    <source>
        <dbReference type="EMBL" id="VUD73332.1"/>
    </source>
</evidence>
<dbReference type="HAMAP" id="MF_00742">
    <property type="entry name" value="Formyl_CoA_transfer"/>
    <property type="match status" value="1"/>
</dbReference>
<protein>
    <recommendedName>
        <fullName evidence="3">Formyl-CoA:oxalate CoA-transferase</fullName>
        <shortName evidence="3">FCOCT</shortName>
        <ecNumber evidence="3">2.8.3.16</ecNumber>
    </recommendedName>
    <alternativeName>
        <fullName evidence="3">Formyl-coenzyme A transferase</fullName>
        <shortName evidence="3">Formyl-CoA transferase</shortName>
    </alternativeName>
</protein>
<reference evidence="4 5" key="1">
    <citation type="submission" date="2019-06" db="EMBL/GenBank/DDBJ databases">
        <authorList>
            <person name="Rodrigo-Torres L."/>
            <person name="Arahal R. D."/>
            <person name="Lucena T."/>
        </authorList>
    </citation>
    <scope>NUCLEOTIDE SEQUENCE [LARGE SCALE GENOMIC DNA]</scope>
    <source>
        <strain evidence="4 5">SB0023/3</strain>
    </source>
</reference>
<evidence type="ECO:0000313" key="5">
    <source>
        <dbReference type="Proteomes" id="UP000410984"/>
    </source>
</evidence>
<feature type="binding site" evidence="3">
    <location>
        <begin position="247"/>
        <end position="249"/>
    </location>
    <ligand>
        <name>substrate</name>
    </ligand>
</feature>
<dbReference type="InterPro" id="IPR044855">
    <property type="entry name" value="CoA-Trfase_III_dom3_sf"/>
</dbReference>
<dbReference type="InterPro" id="IPR050483">
    <property type="entry name" value="CoA-transferase_III_domain"/>
</dbReference>
<dbReference type="RefSeq" id="WP_142584591.1">
    <property type="nucleotide sequence ID" value="NZ_CABFPH010000067.1"/>
</dbReference>
<comment type="subunit">
    <text evidence="3">Homodimer.</text>
</comment>
<dbReference type="GO" id="GO:0033608">
    <property type="term" value="F:formyl-CoA transferase activity"/>
    <property type="evidence" value="ECO:0007669"/>
    <property type="project" value="UniProtKB-EC"/>
</dbReference>
<dbReference type="UniPathway" id="UPA00540">
    <property type="reaction ID" value="UER00598"/>
</dbReference>
<accession>A0A509EH02</accession>